<organism evidence="2 3">
    <name type="scientific">Ferroplasma acidiphilum</name>
    <dbReference type="NCBI Taxonomy" id="74969"/>
    <lineage>
        <taxon>Archaea</taxon>
        <taxon>Methanobacteriati</taxon>
        <taxon>Thermoplasmatota</taxon>
        <taxon>Thermoplasmata</taxon>
        <taxon>Thermoplasmatales</taxon>
        <taxon>Ferroplasmaceae</taxon>
        <taxon>Ferroplasma</taxon>
    </lineage>
</organism>
<evidence type="ECO:0000313" key="3">
    <source>
        <dbReference type="Proteomes" id="UP000546917"/>
    </source>
</evidence>
<evidence type="ECO:0000313" key="2">
    <source>
        <dbReference type="EMBL" id="NOL59892.1"/>
    </source>
</evidence>
<dbReference type="EMBL" id="JABGBP010000110">
    <property type="protein sequence ID" value="NOL59892.1"/>
    <property type="molecule type" value="Genomic_DNA"/>
</dbReference>
<comment type="caution">
    <text evidence="2">The sequence shown here is derived from an EMBL/GenBank/DDBJ whole genome shotgun (WGS) entry which is preliminary data.</text>
</comment>
<dbReference type="RefSeq" id="WP_171481426.1">
    <property type="nucleotide sequence ID" value="NZ_JABGBP010000110.1"/>
</dbReference>
<accession>A0A7K4FLG9</accession>
<dbReference type="AlphaFoldDB" id="A0A7K4FLG9"/>
<dbReference type="InterPro" id="IPR001959">
    <property type="entry name" value="Transposase"/>
</dbReference>
<feature type="domain" description="Probable transposase IS891/IS1136/IS1341" evidence="1">
    <location>
        <begin position="7"/>
        <end position="110"/>
    </location>
</feature>
<name>A0A7K4FLG9_9ARCH</name>
<dbReference type="Pfam" id="PF01385">
    <property type="entry name" value="OrfB_IS605"/>
    <property type="match status" value="1"/>
</dbReference>
<evidence type="ECO:0000259" key="1">
    <source>
        <dbReference type="Pfam" id="PF01385"/>
    </source>
</evidence>
<reference evidence="2 3" key="1">
    <citation type="submission" date="2020-05" db="EMBL/GenBank/DDBJ databases">
        <authorList>
            <person name="Zhang R."/>
        </authorList>
    </citation>
    <scope>NUCLEOTIDE SEQUENCE [LARGE SCALE GENOMIC DNA]</scope>
    <source>
        <strain evidence="2 3">DSM 28986</strain>
    </source>
</reference>
<dbReference type="Proteomes" id="UP000546917">
    <property type="component" value="Unassembled WGS sequence"/>
</dbReference>
<feature type="non-terminal residue" evidence="2">
    <location>
        <position position="133"/>
    </location>
</feature>
<proteinExistence type="predicted"/>
<protein>
    <submittedName>
        <fullName evidence="2">Transposase</fullName>
    </submittedName>
</protein>
<sequence length="133" mass="15121">LFYLMVSVDVPEQPVIEPENVIGVDMGIVNISVDSTGKYYSGDGIKEVRERNSDLRSRLQSVNTRSAKRHLKKLSGKEHRFATNTNHIISKEIVNKAKGTSSAIAIEDLTGIRMRETVKKRNKYIHNSWAFYQ</sequence>
<gene>
    <name evidence="2" type="ORF">HLB00_03465</name>
</gene>
<feature type="non-terminal residue" evidence="2">
    <location>
        <position position="1"/>
    </location>
</feature>